<protein>
    <recommendedName>
        <fullName evidence="7">30S ribosomal protein S17</fullName>
    </recommendedName>
</protein>
<dbReference type="SUPFAM" id="SSF50249">
    <property type="entry name" value="Nucleic acid-binding proteins"/>
    <property type="match status" value="1"/>
</dbReference>
<reference evidence="5 6" key="1">
    <citation type="journal article" date="2018" name="Front. Microbiol.">
        <title>Prospects for Fungal Bioremediation of Acidic Radioactive Waste Sites: Characterization and Genome Sequence of Rhodotorula taiwanensis MD1149.</title>
        <authorList>
            <person name="Tkavc R."/>
            <person name="Matrosova V.Y."/>
            <person name="Grichenko O.E."/>
            <person name="Gostincar C."/>
            <person name="Volpe R.P."/>
            <person name="Klimenkova P."/>
            <person name="Gaidamakova E.K."/>
            <person name="Zhou C.E."/>
            <person name="Stewart B.J."/>
            <person name="Lyman M.G."/>
            <person name="Malfatti S.A."/>
            <person name="Rubinfeld B."/>
            <person name="Courtot M."/>
            <person name="Singh J."/>
            <person name="Dalgard C.L."/>
            <person name="Hamilton T."/>
            <person name="Frey K.G."/>
            <person name="Gunde-Cimerman N."/>
            <person name="Dugan L."/>
            <person name="Daly M.J."/>
        </authorList>
    </citation>
    <scope>NUCLEOTIDE SEQUENCE [LARGE SCALE GENOMIC DNA]</scope>
    <source>
        <strain evidence="5 6">MD1149</strain>
    </source>
</reference>
<feature type="compositionally biased region" description="Low complexity" evidence="4">
    <location>
        <begin position="171"/>
        <end position="187"/>
    </location>
</feature>
<dbReference type="PANTHER" id="PTHR10744">
    <property type="entry name" value="40S RIBOSOMAL PROTEIN S11 FAMILY MEMBER"/>
    <property type="match status" value="1"/>
</dbReference>
<sequence length="187" mass="20396">MLRAIVQTATRTPRARVPACTCGAIAVVAPFRAFSTSSPATATQRASQGPDALPKPASKYTLPLGLELKGTVVAAGRMAHTVSVSVERRMTDHKTLKAKRRMNQTDRGNWPLRTAQEFSRHTKFLVHDPDEACVVGDQVLIRNCRPVSARKRFELVQVTKGARERVESHHAPQGGQQHQPSAPTSSS</sequence>
<dbReference type="CDD" id="cd00364">
    <property type="entry name" value="Ribosomal_uS17"/>
    <property type="match status" value="1"/>
</dbReference>
<evidence type="ECO:0008006" key="7">
    <source>
        <dbReference type="Google" id="ProtNLM"/>
    </source>
</evidence>
<dbReference type="GO" id="GO:0006412">
    <property type="term" value="P:translation"/>
    <property type="evidence" value="ECO:0007669"/>
    <property type="project" value="InterPro"/>
</dbReference>
<evidence type="ECO:0000256" key="3">
    <source>
        <dbReference type="ARBA" id="ARBA00023274"/>
    </source>
</evidence>
<dbReference type="EMBL" id="PJQD01000001">
    <property type="protein sequence ID" value="POY76799.1"/>
    <property type="molecule type" value="Genomic_DNA"/>
</dbReference>
<dbReference type="Pfam" id="PF00366">
    <property type="entry name" value="Ribosomal_S17"/>
    <property type="match status" value="1"/>
</dbReference>
<comment type="similarity">
    <text evidence="1">Belongs to the universal ribosomal protein uS17 family.</text>
</comment>
<keyword evidence="6" id="KW-1185">Reference proteome</keyword>
<dbReference type="GO" id="GO:0005840">
    <property type="term" value="C:ribosome"/>
    <property type="evidence" value="ECO:0007669"/>
    <property type="project" value="UniProtKB-KW"/>
</dbReference>
<feature type="compositionally biased region" description="Basic and acidic residues" evidence="4">
    <location>
        <begin position="161"/>
        <end position="170"/>
    </location>
</feature>
<organism evidence="5 6">
    <name type="scientific">Rhodotorula taiwanensis</name>
    <dbReference type="NCBI Taxonomy" id="741276"/>
    <lineage>
        <taxon>Eukaryota</taxon>
        <taxon>Fungi</taxon>
        <taxon>Dikarya</taxon>
        <taxon>Basidiomycota</taxon>
        <taxon>Pucciniomycotina</taxon>
        <taxon>Microbotryomycetes</taxon>
        <taxon>Sporidiobolales</taxon>
        <taxon>Sporidiobolaceae</taxon>
        <taxon>Rhodotorula</taxon>
    </lineage>
</organism>
<dbReference type="InterPro" id="IPR000266">
    <property type="entry name" value="Ribosomal_uS17"/>
</dbReference>
<evidence type="ECO:0000256" key="2">
    <source>
        <dbReference type="ARBA" id="ARBA00022980"/>
    </source>
</evidence>
<dbReference type="Proteomes" id="UP000237144">
    <property type="component" value="Unassembled WGS sequence"/>
</dbReference>
<gene>
    <name evidence="5" type="ORF">BMF94_0049</name>
</gene>
<evidence type="ECO:0000313" key="5">
    <source>
        <dbReference type="EMBL" id="POY76799.1"/>
    </source>
</evidence>
<dbReference type="STRING" id="741276.A0A2S5BJ52"/>
<dbReference type="Gene3D" id="2.40.50.140">
    <property type="entry name" value="Nucleic acid-binding proteins"/>
    <property type="match status" value="1"/>
</dbReference>
<dbReference type="OrthoDB" id="274752at2759"/>
<dbReference type="InterPro" id="IPR012340">
    <property type="entry name" value="NA-bd_OB-fold"/>
</dbReference>
<keyword evidence="2" id="KW-0689">Ribosomal protein</keyword>
<comment type="caution">
    <text evidence="5">The sequence shown here is derived from an EMBL/GenBank/DDBJ whole genome shotgun (WGS) entry which is preliminary data.</text>
</comment>
<dbReference type="PANTHER" id="PTHR10744:SF1">
    <property type="entry name" value="SMALL RIBOSOMAL SUBUNIT PROTEIN US17M"/>
    <property type="match status" value="1"/>
</dbReference>
<dbReference type="GO" id="GO:1990904">
    <property type="term" value="C:ribonucleoprotein complex"/>
    <property type="evidence" value="ECO:0007669"/>
    <property type="project" value="UniProtKB-KW"/>
</dbReference>
<feature type="region of interest" description="Disordered" evidence="4">
    <location>
        <begin position="161"/>
        <end position="187"/>
    </location>
</feature>
<evidence type="ECO:0000313" key="6">
    <source>
        <dbReference type="Proteomes" id="UP000237144"/>
    </source>
</evidence>
<dbReference type="GO" id="GO:0003735">
    <property type="term" value="F:structural constituent of ribosome"/>
    <property type="evidence" value="ECO:0007669"/>
    <property type="project" value="InterPro"/>
</dbReference>
<name>A0A2S5BJ52_9BASI</name>
<dbReference type="GO" id="GO:0005739">
    <property type="term" value="C:mitochondrion"/>
    <property type="evidence" value="ECO:0007669"/>
    <property type="project" value="TreeGrafter"/>
</dbReference>
<keyword evidence="3" id="KW-0687">Ribonucleoprotein</keyword>
<evidence type="ECO:0000256" key="1">
    <source>
        <dbReference type="ARBA" id="ARBA00010254"/>
    </source>
</evidence>
<dbReference type="AlphaFoldDB" id="A0A2S5BJ52"/>
<proteinExistence type="inferred from homology"/>
<evidence type="ECO:0000256" key="4">
    <source>
        <dbReference type="SAM" id="MobiDB-lite"/>
    </source>
</evidence>
<accession>A0A2S5BJ52</accession>